<dbReference type="Proteomes" id="UP001234787">
    <property type="component" value="Unassembled WGS sequence"/>
</dbReference>
<gene>
    <name evidence="2" type="ORF">SUGI_1483640</name>
</gene>
<organism evidence="2 3">
    <name type="scientific">Cryptomeria japonica</name>
    <name type="common">Japanese cedar</name>
    <name type="synonym">Cupressus japonica</name>
    <dbReference type="NCBI Taxonomy" id="3369"/>
    <lineage>
        <taxon>Eukaryota</taxon>
        <taxon>Viridiplantae</taxon>
        <taxon>Streptophyta</taxon>
        <taxon>Embryophyta</taxon>
        <taxon>Tracheophyta</taxon>
        <taxon>Spermatophyta</taxon>
        <taxon>Pinopsida</taxon>
        <taxon>Pinidae</taxon>
        <taxon>Conifers II</taxon>
        <taxon>Cupressales</taxon>
        <taxon>Cupressaceae</taxon>
        <taxon>Cryptomeria</taxon>
    </lineage>
</organism>
<feature type="region of interest" description="Disordered" evidence="1">
    <location>
        <begin position="465"/>
        <end position="488"/>
    </location>
</feature>
<reference evidence="2" key="1">
    <citation type="submission" date="2022-12" db="EMBL/GenBank/DDBJ databases">
        <title>Chromosome-Level Genome Assembly of Japanese Cedar (Cryptomeriajaponica D. Don).</title>
        <authorList>
            <person name="Fujino T."/>
            <person name="Yamaguchi K."/>
            <person name="Yokoyama T."/>
            <person name="Hamanaka T."/>
            <person name="Harazono Y."/>
            <person name="Kamada H."/>
            <person name="Kobayashi W."/>
            <person name="Ujino-Ihara T."/>
            <person name="Uchiyama K."/>
            <person name="Matsumoto A."/>
            <person name="Izuno A."/>
            <person name="Tsumura Y."/>
            <person name="Toyoda A."/>
            <person name="Shigenobu S."/>
            <person name="Moriguchi Y."/>
            <person name="Ueno S."/>
            <person name="Kasahara M."/>
        </authorList>
    </citation>
    <scope>NUCLEOTIDE SEQUENCE</scope>
</reference>
<comment type="caution">
    <text evidence="2">The sequence shown here is derived from an EMBL/GenBank/DDBJ whole genome shotgun (WGS) entry which is preliminary data.</text>
</comment>
<dbReference type="AlphaFoldDB" id="A0AAD3NU27"/>
<evidence type="ECO:0000313" key="3">
    <source>
        <dbReference type="Proteomes" id="UP001234787"/>
    </source>
</evidence>
<keyword evidence="3" id="KW-1185">Reference proteome</keyword>
<dbReference type="EMBL" id="BSEH01000595">
    <property type="protein sequence ID" value="GLJ58903.1"/>
    <property type="molecule type" value="Genomic_DNA"/>
</dbReference>
<accession>A0AAD3NU27</accession>
<evidence type="ECO:0000313" key="2">
    <source>
        <dbReference type="EMBL" id="GLJ58903.1"/>
    </source>
</evidence>
<protein>
    <submittedName>
        <fullName evidence="2">Uncharacterized protein</fullName>
    </submittedName>
</protein>
<proteinExistence type="predicted"/>
<sequence>MRSPGKLCAPRCPPWRRCAHGANRAPDFVHCMVPTKARNPAKVPHRSEGAREVRTRGAHPGQTGLRLRARRTLEHTSERSLVRTRARNPAKVLTPAKPRQVVRTKAPTLAKVGHGVGPRVGNGVGTKVRAKEPRWVASSQVACQGGCRGGCQGSKVGAKEPRWVSGWVPRWGARVGPKVSAKVGARVKVSANVGSKVPGSGVSANVGSKVLSWVRGWVRGWVGAKSSGLISSLRGRFLSGCPVFDLGTQFWSSGSHFFLSRIPLLACGLFGVDSRFGHQSMFLLLKPNICLLSLGTHFCSRGPIMGLGTHLWSLGPILHPETCVLVLDPYFGCPPCTKCAPGANRAPWCTGARSSVHRGAPNMHQGALGPHVSAGRCARGGGVGHRVADGTLHAHDAPSRCTHVGRAGCTPDALARCAHPGRAHTWRTGRTSRGRVCTSTGVGGRGGFARGSRFAKYTLRQAHNGCDHTSVSAPDPIRTPQLSALGPE</sequence>
<feature type="region of interest" description="Disordered" evidence="1">
    <location>
        <begin position="39"/>
        <end position="61"/>
    </location>
</feature>
<feature type="compositionally biased region" description="Basic and acidic residues" evidence="1">
    <location>
        <begin position="45"/>
        <end position="55"/>
    </location>
</feature>
<evidence type="ECO:0000256" key="1">
    <source>
        <dbReference type="SAM" id="MobiDB-lite"/>
    </source>
</evidence>
<name>A0AAD3NU27_CRYJA</name>